<evidence type="ECO:0000256" key="3">
    <source>
        <dbReference type="ARBA" id="ARBA00022927"/>
    </source>
</evidence>
<proteinExistence type="inferred from homology"/>
<dbReference type="GO" id="GO:0006893">
    <property type="term" value="P:Golgi to plasma membrane transport"/>
    <property type="evidence" value="ECO:0007669"/>
    <property type="project" value="TreeGrafter"/>
</dbReference>
<comment type="function">
    <text evidence="4">Component of the exocyst complex involved in the docking of exocytic vesicles with fusion sites on the plasma membrane.</text>
</comment>
<dbReference type="GO" id="GO:0004177">
    <property type="term" value="F:aminopeptidase activity"/>
    <property type="evidence" value="ECO:0007669"/>
    <property type="project" value="UniProtKB-KW"/>
</dbReference>
<keyword evidence="5" id="KW-0175">Coiled coil</keyword>
<gene>
    <name evidence="9" type="primary">SEC8</name>
    <name evidence="9" type="ORF">IWW36_000170</name>
</gene>
<keyword evidence="3 4" id="KW-0653">Protein transport</keyword>
<feature type="compositionally biased region" description="Polar residues" evidence="6">
    <location>
        <begin position="1"/>
        <end position="15"/>
    </location>
</feature>
<keyword evidence="10" id="KW-1185">Reference proteome</keyword>
<dbReference type="Pfam" id="PF04048">
    <property type="entry name" value="Sec8_N"/>
    <property type="match status" value="1"/>
</dbReference>
<feature type="domain" description="Exocyst complex component Sec8 N-terminal" evidence="7">
    <location>
        <begin position="35"/>
        <end position="167"/>
    </location>
</feature>
<comment type="similarity">
    <text evidence="4">Belongs to the SEC8 family.</text>
</comment>
<dbReference type="Proteomes" id="UP001139887">
    <property type="component" value="Unassembled WGS sequence"/>
</dbReference>
<dbReference type="PANTHER" id="PTHR14146:SF0">
    <property type="entry name" value="EXOCYST COMPLEX COMPONENT 4"/>
    <property type="match status" value="1"/>
</dbReference>
<evidence type="ECO:0000256" key="1">
    <source>
        <dbReference type="ARBA" id="ARBA00022448"/>
    </source>
</evidence>
<dbReference type="GO" id="GO:0000145">
    <property type="term" value="C:exocyst"/>
    <property type="evidence" value="ECO:0007669"/>
    <property type="project" value="UniProtKB-UniRule"/>
</dbReference>
<dbReference type="PANTHER" id="PTHR14146">
    <property type="entry name" value="EXOCYST COMPLEX COMPONENT 4"/>
    <property type="match status" value="1"/>
</dbReference>
<evidence type="ECO:0000256" key="6">
    <source>
        <dbReference type="SAM" id="MobiDB-lite"/>
    </source>
</evidence>
<keyword evidence="2 4" id="KW-0268">Exocytosis</keyword>
<dbReference type="AlphaFoldDB" id="A0A9W8IK55"/>
<name>A0A9W8IK55_9FUNG</name>
<keyword evidence="9" id="KW-0645">Protease</keyword>
<dbReference type="GO" id="GO:0006904">
    <property type="term" value="P:vesicle docking involved in exocytosis"/>
    <property type="evidence" value="ECO:0007669"/>
    <property type="project" value="InterPro"/>
</dbReference>
<evidence type="ECO:0000256" key="2">
    <source>
        <dbReference type="ARBA" id="ARBA00022483"/>
    </source>
</evidence>
<keyword evidence="1 4" id="KW-0813">Transport</keyword>
<dbReference type="Pfam" id="PF20652">
    <property type="entry name" value="Sec8_C"/>
    <property type="match status" value="1"/>
</dbReference>
<evidence type="ECO:0000256" key="5">
    <source>
        <dbReference type="SAM" id="Coils"/>
    </source>
</evidence>
<dbReference type="GO" id="GO:0015031">
    <property type="term" value="P:protein transport"/>
    <property type="evidence" value="ECO:0007669"/>
    <property type="project" value="UniProtKB-KW"/>
</dbReference>
<evidence type="ECO:0000313" key="10">
    <source>
        <dbReference type="Proteomes" id="UP001139887"/>
    </source>
</evidence>
<feature type="compositionally biased region" description="Basic residues" evidence="6">
    <location>
        <begin position="249"/>
        <end position="258"/>
    </location>
</feature>
<evidence type="ECO:0000259" key="7">
    <source>
        <dbReference type="Pfam" id="PF04048"/>
    </source>
</evidence>
<keyword evidence="9" id="KW-0031">Aminopeptidase</keyword>
<evidence type="ECO:0000259" key="8">
    <source>
        <dbReference type="Pfam" id="PF20652"/>
    </source>
</evidence>
<dbReference type="OrthoDB" id="272977at2759"/>
<comment type="caution">
    <text evidence="9">The sequence shown here is derived from an EMBL/GenBank/DDBJ whole genome shotgun (WGS) entry which is preliminary data.</text>
</comment>
<dbReference type="EMBL" id="JANBUW010000002">
    <property type="protein sequence ID" value="KAJ2852541.1"/>
    <property type="molecule type" value="Genomic_DNA"/>
</dbReference>
<reference evidence="9" key="1">
    <citation type="submission" date="2022-07" db="EMBL/GenBank/DDBJ databases">
        <title>Phylogenomic reconstructions and comparative analyses of Kickxellomycotina fungi.</title>
        <authorList>
            <person name="Reynolds N.K."/>
            <person name="Stajich J.E."/>
            <person name="Barry K."/>
            <person name="Grigoriev I.V."/>
            <person name="Crous P."/>
            <person name="Smith M.E."/>
        </authorList>
    </citation>
    <scope>NUCLEOTIDE SEQUENCE</scope>
    <source>
        <strain evidence="9">NRRL 1566</strain>
    </source>
</reference>
<dbReference type="InterPro" id="IPR048630">
    <property type="entry name" value="Sec8_M"/>
</dbReference>
<keyword evidence="9" id="KW-0378">Hydrolase</keyword>
<sequence>MYKPQQNWQNSTVTDSPAGDADEGKELALRQAEDALWKIPRSFDGIKRKDFNPVALALQMMDTSSLGKSYDEFYSSYMQLNESLDGIVNEYYGGFNDSILTFSGLQDRIQDASSSVNSVKSGLQRVRRMIMEERGGLDQLYAKSNQLGAIVAILQRLEEVKRVREEIAGFVKDKQFLTATGKLVEDIKFVFDSELNPIEALSGLRQQLEKEKSELQQKIVDELQSHIYLKSPYCERRLGTEGEDETRGRQRIRRARKARTSEETEGNVEADSFAYVEMLIESLRTLDATNAGLQEIKSTMALELSRLIDGVVAETEERNRALLNRAHDAGQAADSEVLLDFSRILFARLETVLEYHEYVLDIANHLDRSERYSLTSPMSPVTPISPNRRAYVLADVWEAIKAEVLALMRAYLIAEDTTAGSGDVVAGGARDLFRMERGEGEAVEALYAPIAARFQDLASSAPDRRRELTAPAVLDEYSSVQSSLQHKLLATPDIAHAPELLSMALAFTRRISPMLAAATPAVLSPAVRRSVGGDLAAVDGDADEYLQQFFTKAFLPHVQAQATRLFNELASASDAFDTNPNTQFNGRPVFRSAAGLVPLLQNFGTLLNSLDMFRGENWGILLQLASQYYEMSLSLFRDTLRSPEGQTYLSVRWAESLDMMQLFDKRMRLGVRDSDTQREIRQEEAMKADRSLNAYELVFDVKRLATIAQLHQTLEWLLAQLENVAAERAQALRHHEGAAAAALLKRHEADRVRVVGRFQSLSVQCLMVLRIEVRLHCMHYLDLAMREGTYHLDRDADEPEPYIHALNADISSIEEKMELCLSPDKLNLVFGGISVLMAHILIVNTRHIRHFNRAGNRKMLRNILALQQNLTNIALPEEGGLDNARKFYELYDLGADGILKHIAEHGPEFSFEDYRRMIGFVCSGSGQAAALSPGRANSLMEASQSDQYESLVRQLHDLLSTQS</sequence>
<organism evidence="9 10">
    <name type="scientific">Coemansia brasiliensis</name>
    <dbReference type="NCBI Taxonomy" id="2650707"/>
    <lineage>
        <taxon>Eukaryota</taxon>
        <taxon>Fungi</taxon>
        <taxon>Fungi incertae sedis</taxon>
        <taxon>Zoopagomycota</taxon>
        <taxon>Kickxellomycotina</taxon>
        <taxon>Kickxellomycetes</taxon>
        <taxon>Kickxellales</taxon>
        <taxon>Kickxellaceae</taxon>
        <taxon>Coemansia</taxon>
    </lineage>
</organism>
<dbReference type="GO" id="GO:0006612">
    <property type="term" value="P:protein targeting to membrane"/>
    <property type="evidence" value="ECO:0007669"/>
    <property type="project" value="UniProtKB-UniRule"/>
</dbReference>
<evidence type="ECO:0000313" key="9">
    <source>
        <dbReference type="EMBL" id="KAJ2852541.1"/>
    </source>
</evidence>
<feature type="region of interest" description="Disordered" evidence="6">
    <location>
        <begin position="240"/>
        <end position="264"/>
    </location>
</feature>
<feature type="domain" description="Exocyst complex component Sec8 middle helical bundle" evidence="8">
    <location>
        <begin position="267"/>
        <end position="501"/>
    </location>
</feature>
<dbReference type="InterPro" id="IPR039682">
    <property type="entry name" value="Sec8/EXOC4"/>
</dbReference>
<feature type="region of interest" description="Disordered" evidence="6">
    <location>
        <begin position="1"/>
        <end position="23"/>
    </location>
</feature>
<protein>
    <recommendedName>
        <fullName evidence="4">Exocyst complex component Sec8</fullName>
    </recommendedName>
</protein>
<accession>A0A9W8IK55</accession>
<feature type="coiled-coil region" evidence="5">
    <location>
        <begin position="198"/>
        <end position="225"/>
    </location>
</feature>
<dbReference type="InterPro" id="IPR007191">
    <property type="entry name" value="Sec8_exocyst_N"/>
</dbReference>
<dbReference type="GO" id="GO:0090522">
    <property type="term" value="P:vesicle tethering involved in exocytosis"/>
    <property type="evidence" value="ECO:0007669"/>
    <property type="project" value="UniProtKB-UniRule"/>
</dbReference>
<evidence type="ECO:0000256" key="4">
    <source>
        <dbReference type="RuleBase" id="RU367079"/>
    </source>
</evidence>